<reference evidence="8 9" key="1">
    <citation type="journal article" date="2018" name="IMA Fungus">
        <title>IMA Genome-F 9: Draft genome sequence of Annulohypoxylon stygium, Aspergillus mulundensis, Berkeleyomyces basicola (syn. Thielaviopsis basicola), Ceratocystis smalleyi, two Cercospora beticola strains, Coleophoma cylindrospora, Fusarium fracticaudum, Phialophora cf. hyalina, and Morchella septimelata.</title>
        <authorList>
            <person name="Wingfield B.D."/>
            <person name="Bills G.F."/>
            <person name="Dong Y."/>
            <person name="Huang W."/>
            <person name="Nel W.J."/>
            <person name="Swalarsk-Parry B.S."/>
            <person name="Vaghefi N."/>
            <person name="Wilken P.M."/>
            <person name="An Z."/>
            <person name="de Beer Z.W."/>
            <person name="De Vos L."/>
            <person name="Chen L."/>
            <person name="Duong T.A."/>
            <person name="Gao Y."/>
            <person name="Hammerbacher A."/>
            <person name="Kikkert J.R."/>
            <person name="Li Y."/>
            <person name="Li H."/>
            <person name="Li K."/>
            <person name="Li Q."/>
            <person name="Liu X."/>
            <person name="Ma X."/>
            <person name="Naidoo K."/>
            <person name="Pethybridge S.J."/>
            <person name="Sun J."/>
            <person name="Steenkamp E.T."/>
            <person name="van der Nest M.A."/>
            <person name="van Wyk S."/>
            <person name="Wingfield M.J."/>
            <person name="Xiong C."/>
            <person name="Yue Q."/>
            <person name="Zhang X."/>
        </authorList>
    </citation>
    <scope>NUCLEOTIDE SEQUENCE [LARGE SCALE GENOMIC DNA]</scope>
    <source>
        <strain evidence="8 9">DSM 5745</strain>
    </source>
</reference>
<dbReference type="GeneID" id="38119741"/>
<evidence type="ECO:0000256" key="1">
    <source>
        <dbReference type="ARBA" id="ARBA00022723"/>
    </source>
</evidence>
<dbReference type="Pfam" id="PF11951">
    <property type="entry name" value="Fungal_trans_2"/>
    <property type="match status" value="1"/>
</dbReference>
<organism evidence="8 9">
    <name type="scientific">Aspergillus mulundensis</name>
    <dbReference type="NCBI Taxonomy" id="1810919"/>
    <lineage>
        <taxon>Eukaryota</taxon>
        <taxon>Fungi</taxon>
        <taxon>Dikarya</taxon>
        <taxon>Ascomycota</taxon>
        <taxon>Pezizomycotina</taxon>
        <taxon>Eurotiomycetes</taxon>
        <taxon>Eurotiomycetidae</taxon>
        <taxon>Eurotiales</taxon>
        <taxon>Aspergillaceae</taxon>
        <taxon>Aspergillus</taxon>
        <taxon>Aspergillus subgen. Nidulantes</taxon>
    </lineage>
</organism>
<dbReference type="PROSITE" id="PS00463">
    <property type="entry name" value="ZN2_CY6_FUNGAL_1"/>
    <property type="match status" value="1"/>
</dbReference>
<evidence type="ECO:0000313" key="9">
    <source>
        <dbReference type="Proteomes" id="UP000256690"/>
    </source>
</evidence>
<keyword evidence="2" id="KW-0862">Zinc</keyword>
<keyword evidence="5" id="KW-0804">Transcription</keyword>
<dbReference type="GO" id="GO:0000981">
    <property type="term" value="F:DNA-binding transcription factor activity, RNA polymerase II-specific"/>
    <property type="evidence" value="ECO:0007669"/>
    <property type="project" value="InterPro"/>
</dbReference>
<comment type="caution">
    <text evidence="8">The sequence shown here is derived from an EMBL/GenBank/DDBJ whole genome shotgun (WGS) entry which is preliminary data.</text>
</comment>
<keyword evidence="6" id="KW-0539">Nucleus</keyword>
<dbReference type="InterPro" id="IPR001138">
    <property type="entry name" value="Zn2Cys6_DnaBD"/>
</dbReference>
<keyword evidence="4" id="KW-0238">DNA-binding</keyword>
<dbReference type="InterPro" id="IPR052360">
    <property type="entry name" value="Transcr_Regulatory_Proteins"/>
</dbReference>
<dbReference type="CDD" id="cd00067">
    <property type="entry name" value="GAL4"/>
    <property type="match status" value="1"/>
</dbReference>
<evidence type="ECO:0000256" key="2">
    <source>
        <dbReference type="ARBA" id="ARBA00022833"/>
    </source>
</evidence>
<evidence type="ECO:0000313" key="8">
    <source>
        <dbReference type="EMBL" id="RDW65632.1"/>
    </source>
</evidence>
<proteinExistence type="predicted"/>
<accession>A0A3D8QV32</accession>
<dbReference type="EMBL" id="PVWQ01000013">
    <property type="protein sequence ID" value="RDW65632.1"/>
    <property type="molecule type" value="Genomic_DNA"/>
</dbReference>
<dbReference type="SUPFAM" id="SSF57701">
    <property type="entry name" value="Zn2/Cys6 DNA-binding domain"/>
    <property type="match status" value="1"/>
</dbReference>
<dbReference type="GO" id="GO:0008270">
    <property type="term" value="F:zinc ion binding"/>
    <property type="evidence" value="ECO:0007669"/>
    <property type="project" value="InterPro"/>
</dbReference>
<keyword evidence="9" id="KW-1185">Reference proteome</keyword>
<dbReference type="PANTHER" id="PTHR36206">
    <property type="entry name" value="ASPERCRYPTIN BIOSYNTHESIS CLUSTER-SPECIFIC TRANSCRIPTION REGULATOR ATNN-RELATED"/>
    <property type="match status" value="1"/>
</dbReference>
<dbReference type="GO" id="GO:0003677">
    <property type="term" value="F:DNA binding"/>
    <property type="evidence" value="ECO:0007669"/>
    <property type="project" value="UniProtKB-KW"/>
</dbReference>
<protein>
    <recommendedName>
        <fullName evidence="7">Zn(2)-C6 fungal-type domain-containing protein</fullName>
    </recommendedName>
</protein>
<evidence type="ECO:0000256" key="4">
    <source>
        <dbReference type="ARBA" id="ARBA00023125"/>
    </source>
</evidence>
<dbReference type="AlphaFoldDB" id="A0A3D8QV32"/>
<dbReference type="InterPro" id="IPR021858">
    <property type="entry name" value="Fun_TF"/>
</dbReference>
<gene>
    <name evidence="8" type="ORF">DSM5745_09371</name>
</gene>
<dbReference type="InterPro" id="IPR036864">
    <property type="entry name" value="Zn2-C6_fun-type_DNA-bd_sf"/>
</dbReference>
<dbReference type="PANTHER" id="PTHR36206:SF16">
    <property type="entry name" value="TRANSCRIPTION FACTOR DOMAIN-CONTAINING PROTEIN-RELATED"/>
    <property type="match status" value="1"/>
</dbReference>
<dbReference type="SMART" id="SM00066">
    <property type="entry name" value="GAL4"/>
    <property type="match status" value="1"/>
</dbReference>
<keyword evidence="3" id="KW-0805">Transcription regulation</keyword>
<dbReference type="OrthoDB" id="3172332at2759"/>
<dbReference type="PROSITE" id="PS50048">
    <property type="entry name" value="ZN2_CY6_FUNGAL_2"/>
    <property type="match status" value="1"/>
</dbReference>
<dbReference type="Proteomes" id="UP000256690">
    <property type="component" value="Unassembled WGS sequence"/>
</dbReference>
<evidence type="ECO:0000256" key="3">
    <source>
        <dbReference type="ARBA" id="ARBA00023015"/>
    </source>
</evidence>
<name>A0A3D8QV32_9EURO</name>
<sequence length="530" mass="60519">MHDDQQKRRRRYVTRSRTGCRTCRLRHKKCDETPIACLNCTSNGWECEGYEVARLPFQKGDRYSIATTPSMEFCWAMTSDEKRCVSFFLHRTVASLTSFYDSPLWQSLVFQMCCTEPAVYHAVVALSAVNQDLERYGIPMPGSDTDSNWHRFALEQCMRSFALLNKRHISQDPQLPKVLLVCCLLFVMLELVLGHYDNATVHLQSGMAILKEMKIRRHTPGTNATVEDGLLEAFLHLEAQASQHGVLDPALHLDDEILYDERYEACLFEFGTVADAQRALWPLFNAGIRFPEECWSQRVDELVARYGELQAKQQRFLSCLFQFGARFRAFHQAAYDRLTPRAQRGADTLRLTYRALDITIRSCLMTGINLEPVWLRVDYRNLYAEVVAVMDRFQDRPPMMIETGVCPPLFTIATHCPDWAIRMRAVDALRSWQHCEGYMRSNLVADMVVEAMKAQLRKVWSEMQASGCPAPALVSFVESDQGVDAHISDGLGDTSWSMPLEPDRAFIQALCSITTVRKWPGVRASGILPE</sequence>
<evidence type="ECO:0000256" key="6">
    <source>
        <dbReference type="ARBA" id="ARBA00023242"/>
    </source>
</evidence>
<dbReference type="STRING" id="1810919.A0A3D8QV32"/>
<evidence type="ECO:0000259" key="7">
    <source>
        <dbReference type="PROSITE" id="PS50048"/>
    </source>
</evidence>
<dbReference type="Gene3D" id="4.10.240.10">
    <property type="entry name" value="Zn(2)-C6 fungal-type DNA-binding domain"/>
    <property type="match status" value="1"/>
</dbReference>
<keyword evidence="1" id="KW-0479">Metal-binding</keyword>
<dbReference type="Pfam" id="PF00172">
    <property type="entry name" value="Zn_clus"/>
    <property type="match status" value="1"/>
</dbReference>
<dbReference type="RefSeq" id="XP_026599735.1">
    <property type="nucleotide sequence ID" value="XM_026751387.1"/>
</dbReference>
<evidence type="ECO:0000256" key="5">
    <source>
        <dbReference type="ARBA" id="ARBA00023163"/>
    </source>
</evidence>
<feature type="domain" description="Zn(2)-C6 fungal-type" evidence="7">
    <location>
        <begin position="19"/>
        <end position="47"/>
    </location>
</feature>